<evidence type="ECO:0000313" key="3">
    <source>
        <dbReference type="EMBL" id="RWR29017.1"/>
    </source>
</evidence>
<accession>A0A443K8A0</accession>
<keyword evidence="1" id="KW-1133">Transmembrane helix</keyword>
<gene>
    <name evidence="3" type="primary">cpaB</name>
    <name evidence="3" type="ORF">D2T29_15680</name>
</gene>
<dbReference type="AlphaFoldDB" id="A0A443K8A0"/>
<evidence type="ECO:0000256" key="1">
    <source>
        <dbReference type="SAM" id="Phobius"/>
    </source>
</evidence>
<reference evidence="3 4" key="2">
    <citation type="submission" date="2019-01" db="EMBL/GenBank/DDBJ databases">
        <authorList>
            <person name="Li Y."/>
        </authorList>
    </citation>
    <scope>NUCLEOTIDE SEQUENCE [LARGE SCALE GENOMIC DNA]</scope>
    <source>
        <strain evidence="3 4">07D10-4-3</strain>
    </source>
</reference>
<protein>
    <submittedName>
        <fullName evidence="3">Flp pilus assembly protein CpaB</fullName>
    </submittedName>
</protein>
<dbReference type="InterPro" id="IPR017592">
    <property type="entry name" value="Pilus_assmbl_Flp-typ_CpaB"/>
</dbReference>
<dbReference type="CDD" id="cd11614">
    <property type="entry name" value="SAF_CpaB_FlgA_like"/>
    <property type="match status" value="1"/>
</dbReference>
<dbReference type="EMBL" id="SAUY01000022">
    <property type="protein sequence ID" value="RWR29017.1"/>
    <property type="molecule type" value="Genomic_DNA"/>
</dbReference>
<feature type="transmembrane region" description="Helical" evidence="1">
    <location>
        <begin position="21"/>
        <end position="41"/>
    </location>
</feature>
<proteinExistence type="predicted"/>
<sequence length="307" mass="33050">MSGRGPSTTSPDPFTEPRMRLIILISLALGIALAAGAVHMAQSQIGQYEAERDRLLVEQAKLPPMTTVVIVKRALKYGERFTAADLDTIRIQADRLPDGTFRRITAKADSETAGQAVFAEGETRPRAARRSFEANEVLLSGKVTSPGMDVGIMAALQPNMRAFTIQVDRVSGVSGFLRPGDRVDVYWSGTVRDQPVTRLIDSLRLIAVDQSADADRSAETINARTVTAEVTPEQVAALTLAQSTGKLTLSLVGQNDTAELGEVEIDRNQFLGLQAARPAAAGPQTCTIRTRKGTELQETTIPCPPQP</sequence>
<keyword evidence="1" id="KW-0472">Membrane</keyword>
<name>A0A443K8A0_9RHOB</name>
<dbReference type="Proteomes" id="UP000284451">
    <property type="component" value="Unassembled WGS sequence"/>
</dbReference>
<keyword evidence="1" id="KW-0812">Transmembrane</keyword>
<evidence type="ECO:0000313" key="4">
    <source>
        <dbReference type="Proteomes" id="UP000284451"/>
    </source>
</evidence>
<comment type="caution">
    <text evidence="3">The sequence shown here is derived from an EMBL/GenBank/DDBJ whole genome shotgun (WGS) entry which is preliminary data.</text>
</comment>
<dbReference type="NCBIfam" id="TIGR03177">
    <property type="entry name" value="pilus_cpaB"/>
    <property type="match status" value="1"/>
</dbReference>
<dbReference type="Pfam" id="PF16976">
    <property type="entry name" value="RcpC"/>
    <property type="match status" value="1"/>
</dbReference>
<organism evidence="3 4">
    <name type="scientific">Paenirhodobacter populi</name>
    <dbReference type="NCBI Taxonomy" id="2306993"/>
    <lineage>
        <taxon>Bacteria</taxon>
        <taxon>Pseudomonadati</taxon>
        <taxon>Pseudomonadota</taxon>
        <taxon>Alphaproteobacteria</taxon>
        <taxon>Rhodobacterales</taxon>
        <taxon>Rhodobacter group</taxon>
        <taxon>Paenirhodobacter</taxon>
    </lineage>
</organism>
<evidence type="ECO:0000259" key="2">
    <source>
        <dbReference type="Pfam" id="PF16976"/>
    </source>
</evidence>
<feature type="domain" description="Flp pilus assembly protein RcpC/CpaB" evidence="2">
    <location>
        <begin position="153"/>
        <end position="251"/>
    </location>
</feature>
<reference evidence="3 4" key="1">
    <citation type="submission" date="2019-01" db="EMBL/GenBank/DDBJ databases">
        <title>Sinorhodobacter populi sp. nov. isolated from the symptomatic bark tissue of Populus euramericana canker.</title>
        <authorList>
            <person name="Xu G."/>
        </authorList>
    </citation>
    <scope>NUCLEOTIDE SEQUENCE [LARGE SCALE GENOMIC DNA]</scope>
    <source>
        <strain evidence="3 4">07D10-4-3</strain>
    </source>
</reference>
<dbReference type="InterPro" id="IPR031571">
    <property type="entry name" value="RcpC_dom"/>
</dbReference>